<dbReference type="InterPro" id="IPR057326">
    <property type="entry name" value="KR_dom"/>
</dbReference>
<dbReference type="PANTHER" id="PTHR43245">
    <property type="entry name" value="BIFUNCTIONAL POLYMYXIN RESISTANCE PROTEIN ARNA"/>
    <property type="match status" value="1"/>
</dbReference>
<name>A0ABV6RZ75_9GAMM</name>
<dbReference type="Proteomes" id="UP001589896">
    <property type="component" value="Unassembled WGS sequence"/>
</dbReference>
<accession>A0ABV6RZ75</accession>
<dbReference type="InterPro" id="IPR001509">
    <property type="entry name" value="Epimerase_deHydtase"/>
</dbReference>
<dbReference type="SMART" id="SM00822">
    <property type="entry name" value="PKS_KR"/>
    <property type="match status" value="1"/>
</dbReference>
<sequence length="361" mass="39879">MRVVLVGSTGNIGTSLLRRFQQEAEPPQLVGLARRLPDTSEHPYRGVEWRQVNIADEESVPELIDAFTGADAVVHLAWKLQPNRDEREMWQTNVRGTARVLRAVAAARVPHLVYLSSIAAYSPGPRRRRVGEDWPTGGIHTSHYSRQKAVNERVVDKFEAEHPDIVVTRIRPGLVFQRGAGAQEARIFVGTLLPLGWLNTVRPPIVPLPRTMWTQDVHASDVADALFRVIDRRAGGAFNLAAEPVLTPERIASVVGGRWVRIRFAAARAFVSATWKLRLHATDPGWLDIAANSPMMSTERARRVLGWEPKVSSVDALAEILSGAADRAGMAGSPPLEVPYEPIEKPRYTRVSGAETYPEGA</sequence>
<evidence type="ECO:0000256" key="1">
    <source>
        <dbReference type="ARBA" id="ARBA00006484"/>
    </source>
</evidence>
<dbReference type="EMBL" id="JBHLTG010000012">
    <property type="protein sequence ID" value="MFC0682281.1"/>
    <property type="molecule type" value="Genomic_DNA"/>
</dbReference>
<dbReference type="Pfam" id="PF01370">
    <property type="entry name" value="Epimerase"/>
    <property type="match status" value="1"/>
</dbReference>
<reference evidence="3 4" key="1">
    <citation type="submission" date="2024-09" db="EMBL/GenBank/DDBJ databases">
        <authorList>
            <person name="Sun Q."/>
            <person name="Mori K."/>
        </authorList>
    </citation>
    <scope>NUCLEOTIDE SEQUENCE [LARGE SCALE GENOMIC DNA]</scope>
    <source>
        <strain evidence="3 4">KCTC 23076</strain>
    </source>
</reference>
<comment type="similarity">
    <text evidence="1">Belongs to the short-chain dehydrogenases/reductases (SDR) family.</text>
</comment>
<keyword evidence="4" id="KW-1185">Reference proteome</keyword>
<dbReference type="SUPFAM" id="SSF51735">
    <property type="entry name" value="NAD(P)-binding Rossmann-fold domains"/>
    <property type="match status" value="1"/>
</dbReference>
<dbReference type="RefSeq" id="WP_386676160.1">
    <property type="nucleotide sequence ID" value="NZ_JBHLTG010000012.1"/>
</dbReference>
<protein>
    <submittedName>
        <fullName evidence="3">NAD-dependent epimerase/dehydratase family protein</fullName>
    </submittedName>
</protein>
<dbReference type="InterPro" id="IPR036291">
    <property type="entry name" value="NAD(P)-bd_dom_sf"/>
</dbReference>
<dbReference type="Gene3D" id="3.40.50.720">
    <property type="entry name" value="NAD(P)-binding Rossmann-like Domain"/>
    <property type="match status" value="1"/>
</dbReference>
<organism evidence="3 4">
    <name type="scientific">Lysobacter korlensis</name>
    <dbReference type="NCBI Taxonomy" id="553636"/>
    <lineage>
        <taxon>Bacteria</taxon>
        <taxon>Pseudomonadati</taxon>
        <taxon>Pseudomonadota</taxon>
        <taxon>Gammaproteobacteria</taxon>
        <taxon>Lysobacterales</taxon>
        <taxon>Lysobacteraceae</taxon>
        <taxon>Lysobacter</taxon>
    </lineage>
</organism>
<proteinExistence type="inferred from homology"/>
<gene>
    <name evidence="3" type="ORF">ACFFGH_31005</name>
</gene>
<feature type="domain" description="Ketoreductase" evidence="2">
    <location>
        <begin position="2"/>
        <end position="137"/>
    </location>
</feature>
<comment type="caution">
    <text evidence="3">The sequence shown here is derived from an EMBL/GenBank/DDBJ whole genome shotgun (WGS) entry which is preliminary data.</text>
</comment>
<evidence type="ECO:0000313" key="3">
    <source>
        <dbReference type="EMBL" id="MFC0682281.1"/>
    </source>
</evidence>
<dbReference type="InterPro" id="IPR050177">
    <property type="entry name" value="Lipid_A_modif_metabolic_enz"/>
</dbReference>
<evidence type="ECO:0000313" key="4">
    <source>
        <dbReference type="Proteomes" id="UP001589896"/>
    </source>
</evidence>
<evidence type="ECO:0000259" key="2">
    <source>
        <dbReference type="SMART" id="SM00822"/>
    </source>
</evidence>
<dbReference type="PANTHER" id="PTHR43245:SF52">
    <property type="entry name" value="NAD-DEPENDENT EPIMERASE_DEHYDRATASE"/>
    <property type="match status" value="1"/>
</dbReference>